<evidence type="ECO:0000256" key="8">
    <source>
        <dbReference type="SAM" id="SignalP"/>
    </source>
</evidence>
<comment type="subcellular location">
    <subcellularLocation>
        <location evidence="1">Secreted</location>
        <location evidence="1">Cell wall</location>
    </subcellularLocation>
</comment>
<feature type="chain" id="PRO_5039640301" description="phospholipase C" evidence="8">
    <location>
        <begin position="22"/>
        <end position="301"/>
    </location>
</feature>
<dbReference type="InterPro" id="IPR007312">
    <property type="entry name" value="Phosphoesterase"/>
</dbReference>
<sequence length="301" mass="31229">MRSKSRLLTVCAVAAAGAAVAAFSLAPQAGAQTAAPKTGAVHAQLAASTLPTPAHIVVVMEENHAYNEIIGSSSAPYINSLATGGALMTQSFAVTHPSEPNYMALFAGSTFKLTSDKCPVSEGTTANLGSELLAAGGTFTGYSEGLPSTGSTVCTSGAYARKHSPWVNFSNVPAADSVPFSSFPSSANYANLPKLSFVIPNLNDDMHDGTVAQGDTWLKNNLSAYATWAKANNSLLVVTWDEDDSTESNQIATIFYGADVLTGQYSEKINHYNVLSTLEGIYGLAKTGSAASATPITDIWG</sequence>
<keyword evidence="8" id="KW-0732">Signal</keyword>
<keyword evidence="10" id="KW-1185">Reference proteome</keyword>
<dbReference type="InterPro" id="IPR006311">
    <property type="entry name" value="TAT_signal"/>
</dbReference>
<evidence type="ECO:0000256" key="4">
    <source>
        <dbReference type="ARBA" id="ARBA00022512"/>
    </source>
</evidence>
<evidence type="ECO:0000256" key="1">
    <source>
        <dbReference type="ARBA" id="ARBA00004191"/>
    </source>
</evidence>
<keyword evidence="6" id="KW-0843">Virulence</keyword>
<proteinExistence type="inferred from homology"/>
<dbReference type="GO" id="GO:0034480">
    <property type="term" value="F:phosphatidylcholine phospholipase C activity"/>
    <property type="evidence" value="ECO:0007669"/>
    <property type="project" value="UniProtKB-EC"/>
</dbReference>
<evidence type="ECO:0000256" key="6">
    <source>
        <dbReference type="ARBA" id="ARBA00023026"/>
    </source>
</evidence>
<organism evidence="9 10">
    <name type="scientific">Streptacidiphilus jiangxiensis</name>
    <dbReference type="NCBI Taxonomy" id="235985"/>
    <lineage>
        <taxon>Bacteria</taxon>
        <taxon>Bacillati</taxon>
        <taxon>Actinomycetota</taxon>
        <taxon>Actinomycetes</taxon>
        <taxon>Kitasatosporales</taxon>
        <taxon>Streptomycetaceae</taxon>
        <taxon>Streptacidiphilus</taxon>
    </lineage>
</organism>
<keyword evidence="4" id="KW-0134">Cell wall</keyword>
<dbReference type="PROSITE" id="PS51318">
    <property type="entry name" value="TAT"/>
    <property type="match status" value="1"/>
</dbReference>
<accession>A0A1H7TN48</accession>
<keyword evidence="5" id="KW-0378">Hydrolase</keyword>
<dbReference type="AlphaFoldDB" id="A0A1H7TN48"/>
<dbReference type="STRING" id="235985.SAMN05414137_11481"/>
<reference evidence="10" key="1">
    <citation type="submission" date="2016-10" db="EMBL/GenBank/DDBJ databases">
        <authorList>
            <person name="Varghese N."/>
        </authorList>
    </citation>
    <scope>NUCLEOTIDE SEQUENCE [LARGE SCALE GENOMIC DNA]</scope>
    <source>
        <strain evidence="10">DSM 45096 / BCRC 16803 / CGMCC 4.1857 / CIP 109030 / JCM 12277 / KCTC 19219 / NBRC 100920 / 33214</strain>
    </source>
</reference>
<name>A0A1H7TN48_STRJI</name>
<dbReference type="PANTHER" id="PTHR31956:SF1">
    <property type="entry name" value="NON-SPECIFIC PHOSPHOLIPASE C1"/>
    <property type="match status" value="1"/>
</dbReference>
<dbReference type="EMBL" id="FOAZ01000014">
    <property type="protein sequence ID" value="SEL85899.1"/>
    <property type="molecule type" value="Genomic_DNA"/>
</dbReference>
<evidence type="ECO:0000256" key="3">
    <source>
        <dbReference type="ARBA" id="ARBA00012018"/>
    </source>
</evidence>
<dbReference type="Pfam" id="PF04185">
    <property type="entry name" value="Phosphoesterase"/>
    <property type="match status" value="1"/>
</dbReference>
<gene>
    <name evidence="9" type="ORF">SAMN05414137_11481</name>
</gene>
<dbReference type="Gene3D" id="3.40.720.10">
    <property type="entry name" value="Alkaline Phosphatase, subunit A"/>
    <property type="match status" value="1"/>
</dbReference>
<keyword evidence="4" id="KW-0964">Secreted</keyword>
<dbReference type="Proteomes" id="UP000183015">
    <property type="component" value="Unassembled WGS sequence"/>
</dbReference>
<dbReference type="eggNOG" id="COG3511">
    <property type="taxonomic scope" value="Bacteria"/>
</dbReference>
<evidence type="ECO:0000313" key="10">
    <source>
        <dbReference type="Proteomes" id="UP000183015"/>
    </source>
</evidence>
<dbReference type="PANTHER" id="PTHR31956">
    <property type="entry name" value="NON-SPECIFIC PHOSPHOLIPASE C4-RELATED"/>
    <property type="match status" value="1"/>
</dbReference>
<comment type="catalytic activity">
    <reaction evidence="7">
        <text>a 1,2-diacyl-sn-glycero-3-phosphocholine + H2O = phosphocholine + a 1,2-diacyl-sn-glycerol + H(+)</text>
        <dbReference type="Rhea" id="RHEA:10604"/>
        <dbReference type="ChEBI" id="CHEBI:15377"/>
        <dbReference type="ChEBI" id="CHEBI:15378"/>
        <dbReference type="ChEBI" id="CHEBI:17815"/>
        <dbReference type="ChEBI" id="CHEBI:57643"/>
        <dbReference type="ChEBI" id="CHEBI:295975"/>
        <dbReference type="EC" id="3.1.4.3"/>
    </reaction>
    <physiologicalReaction direction="left-to-right" evidence="7">
        <dbReference type="Rhea" id="RHEA:10605"/>
    </physiologicalReaction>
</comment>
<feature type="signal peptide" evidence="8">
    <location>
        <begin position="1"/>
        <end position="21"/>
    </location>
</feature>
<evidence type="ECO:0000256" key="2">
    <source>
        <dbReference type="ARBA" id="ARBA00009717"/>
    </source>
</evidence>
<dbReference type="RefSeq" id="WP_082015436.1">
    <property type="nucleotide sequence ID" value="NZ_BBPN01000036.1"/>
</dbReference>
<dbReference type="InterPro" id="IPR017850">
    <property type="entry name" value="Alkaline_phosphatase_core_sf"/>
</dbReference>
<evidence type="ECO:0000313" key="9">
    <source>
        <dbReference type="EMBL" id="SEL85899.1"/>
    </source>
</evidence>
<dbReference type="OrthoDB" id="345880at2"/>
<protein>
    <recommendedName>
        <fullName evidence="3">phospholipase C</fullName>
        <ecNumber evidence="3">3.1.4.3</ecNumber>
    </recommendedName>
</protein>
<evidence type="ECO:0000256" key="7">
    <source>
        <dbReference type="ARBA" id="ARBA00048421"/>
    </source>
</evidence>
<evidence type="ECO:0000256" key="5">
    <source>
        <dbReference type="ARBA" id="ARBA00022801"/>
    </source>
</evidence>
<dbReference type="EC" id="3.1.4.3" evidence="3"/>
<comment type="similarity">
    <text evidence="2">Belongs to the bacterial phospholipase C family.</text>
</comment>